<feature type="domain" description="Peptidoglycan binding-like" evidence="2">
    <location>
        <begin position="138"/>
        <end position="173"/>
    </location>
</feature>
<sequence>MTVYSVLRGGVSWIGERIAENPGSAGAVTAFAVAMAFFSANAVYFQDGRHPSAFFATRPEHVGSIRKTEPVAPVSAAERNEVNVTRFLLREPDAGTARRPEIPLAAPLPARRPAVVLVEDAAKPVDLSPEGDATLAGIQELLTKLGYYEGDVDGLRGPKTNAAIEAYKNNVGLRGIELTDAELMTSIRNNLDVTAAIPAPRPKPVAPVQIRNGGGESESALEGAATELPPERQIPSEEVVKVQAGLRAFGNTDIVVDGVAGEQTEAAIREFQSLFRLPVTGRIDGVLLDKMRAVGLIQ</sequence>
<organism evidence="3 4">
    <name type="scientific">Oricola thermophila</name>
    <dbReference type="NCBI Taxonomy" id="2742145"/>
    <lineage>
        <taxon>Bacteria</taxon>
        <taxon>Pseudomonadati</taxon>
        <taxon>Pseudomonadota</taxon>
        <taxon>Alphaproteobacteria</taxon>
        <taxon>Hyphomicrobiales</taxon>
        <taxon>Ahrensiaceae</taxon>
        <taxon>Oricola</taxon>
    </lineage>
</organism>
<dbReference type="Proteomes" id="UP000509367">
    <property type="component" value="Chromosome"/>
</dbReference>
<dbReference type="InterPro" id="IPR036366">
    <property type="entry name" value="PGBDSf"/>
</dbReference>
<dbReference type="InterPro" id="IPR036365">
    <property type="entry name" value="PGBD-like_sf"/>
</dbReference>
<dbReference type="RefSeq" id="WP_175276558.1">
    <property type="nucleotide sequence ID" value="NZ_CP054836.1"/>
</dbReference>
<proteinExistence type="predicted"/>
<evidence type="ECO:0000313" key="3">
    <source>
        <dbReference type="EMBL" id="QKV18665.1"/>
    </source>
</evidence>
<dbReference type="InterPro" id="IPR002477">
    <property type="entry name" value="Peptidoglycan-bd-like"/>
</dbReference>
<feature type="domain" description="Peptidoglycan binding-like" evidence="2">
    <location>
        <begin position="236"/>
        <end position="291"/>
    </location>
</feature>
<dbReference type="Pfam" id="PF01471">
    <property type="entry name" value="PG_binding_1"/>
    <property type="match status" value="2"/>
</dbReference>
<accession>A0A6N1VG93</accession>
<feature type="compositionally biased region" description="Low complexity" evidence="1">
    <location>
        <begin position="217"/>
        <end position="228"/>
    </location>
</feature>
<dbReference type="SUPFAM" id="SSF47090">
    <property type="entry name" value="PGBD-like"/>
    <property type="match status" value="2"/>
</dbReference>
<dbReference type="AlphaFoldDB" id="A0A6N1VG93"/>
<reference evidence="3 4" key="1">
    <citation type="submission" date="2020-06" db="EMBL/GenBank/DDBJ databases">
        <title>Oricola thermophila sp. nov. isolated from a tidal sediments.</title>
        <authorList>
            <person name="Kwon K.K."/>
            <person name="Yang S.-H."/>
            <person name="Park M.-J."/>
        </authorList>
    </citation>
    <scope>NUCLEOTIDE SEQUENCE [LARGE SCALE GENOMIC DNA]</scope>
    <source>
        <strain evidence="3 4">MEBiC13590</strain>
    </source>
</reference>
<evidence type="ECO:0000256" key="1">
    <source>
        <dbReference type="SAM" id="MobiDB-lite"/>
    </source>
</evidence>
<dbReference type="Gene3D" id="1.10.101.10">
    <property type="entry name" value="PGBD-like superfamily/PGBD"/>
    <property type="match status" value="2"/>
</dbReference>
<keyword evidence="4" id="KW-1185">Reference proteome</keyword>
<dbReference type="KEGG" id="orm:HTY61_09500"/>
<dbReference type="EMBL" id="CP054836">
    <property type="protein sequence ID" value="QKV18665.1"/>
    <property type="molecule type" value="Genomic_DNA"/>
</dbReference>
<name>A0A6N1VG93_9HYPH</name>
<evidence type="ECO:0000313" key="4">
    <source>
        <dbReference type="Proteomes" id="UP000509367"/>
    </source>
</evidence>
<protein>
    <submittedName>
        <fullName evidence="3">Peptidoglycan-binding protein</fullName>
    </submittedName>
</protein>
<gene>
    <name evidence="3" type="ORF">HTY61_09500</name>
</gene>
<feature type="region of interest" description="Disordered" evidence="1">
    <location>
        <begin position="211"/>
        <end position="231"/>
    </location>
</feature>
<evidence type="ECO:0000259" key="2">
    <source>
        <dbReference type="Pfam" id="PF01471"/>
    </source>
</evidence>